<dbReference type="EMBL" id="LT615367">
    <property type="protein sequence ID" value="SLM63266.1"/>
    <property type="molecule type" value="Genomic_DNA"/>
</dbReference>
<proteinExistence type="predicted"/>
<dbReference type="RefSeq" id="WP_232046444.1">
    <property type="nucleotide sequence ID" value="NZ_LT615367.1"/>
</dbReference>
<evidence type="ECO:0000313" key="1">
    <source>
        <dbReference type="EMBL" id="SLM63266.1"/>
    </source>
</evidence>
<dbReference type="Proteomes" id="UP000294820">
    <property type="component" value="Chromosome 1"/>
</dbReference>
<keyword evidence="2" id="KW-1185">Reference proteome</keyword>
<evidence type="ECO:0000313" key="2">
    <source>
        <dbReference type="Proteomes" id="UP000294820"/>
    </source>
</evidence>
<reference evidence="1 2" key="1">
    <citation type="submission" date="2016-09" db="EMBL/GenBank/DDBJ databases">
        <authorList>
            <person name="Reverchon S."/>
            <person name="Nasser W."/>
            <person name="Leonard S."/>
            <person name="Brochier C."/>
            <person name="Duprey A."/>
        </authorList>
    </citation>
    <scope>NUCLEOTIDE SEQUENCE [LARGE SCALE GENOMIC DNA]</scope>
    <source>
        <strain evidence="1 2">174/2</strain>
    </source>
</reference>
<organism evidence="1 2">
    <name type="scientific">Dickeya aquatica</name>
    <dbReference type="NCBI Taxonomy" id="1401087"/>
    <lineage>
        <taxon>Bacteria</taxon>
        <taxon>Pseudomonadati</taxon>
        <taxon>Pseudomonadota</taxon>
        <taxon>Gammaproteobacteria</taxon>
        <taxon>Enterobacterales</taxon>
        <taxon>Pectobacteriaceae</taxon>
        <taxon>Dickeya</taxon>
    </lineage>
</organism>
<name>A0A375ABG9_9GAMM</name>
<gene>
    <name evidence="1" type="primary">hrpD</name>
    <name evidence="1" type="ORF">DAQ1742_02378</name>
</gene>
<protein>
    <submittedName>
        <fullName evidence="1">Type III secretion protein HrpD</fullName>
    </submittedName>
</protein>
<sequence length="211" mass="23709">MHNDSGVDSAVNERAFNGVTLNDTQANDLLLWYRWWCYGCLQQAHSSWHSGRYHHREMALAAVHHAALCHRLGITPTLPPAPQPALRQLAQLNEPQRDRVLMLMATVCREGGYPLPDALSLWCRRLAKALRPGLWLPAALRFDQQLRQDALAILHCRFPASCGSRLQLLYPREEGRAVIGSWRDNVPQSRVSALCDAIIWKAADDTAFAGV</sequence>
<dbReference type="AlphaFoldDB" id="A0A375ABG9"/>
<dbReference type="KEGG" id="daq:DAQ1742_02378"/>
<accession>A0A375ABG9</accession>